<keyword evidence="8" id="KW-1185">Reference proteome</keyword>
<organism evidence="7 8">
    <name type="scientific">Deinococcus deserti (strain DSM 17065 / CIP 109153 / LMG 22923 / VCD115)</name>
    <dbReference type="NCBI Taxonomy" id="546414"/>
    <lineage>
        <taxon>Bacteria</taxon>
        <taxon>Thermotogati</taxon>
        <taxon>Deinococcota</taxon>
        <taxon>Deinococci</taxon>
        <taxon>Deinococcales</taxon>
        <taxon>Deinococcaceae</taxon>
        <taxon>Deinococcus</taxon>
    </lineage>
</organism>
<keyword evidence="5" id="KW-0326">Glycosidase</keyword>
<dbReference type="FunFam" id="2.60.40.1180:FF:000007">
    <property type="entry name" value="Sucrose isomerase"/>
    <property type="match status" value="1"/>
</dbReference>
<dbReference type="SUPFAM" id="SSF51445">
    <property type="entry name" value="(Trans)glycosidases"/>
    <property type="match status" value="1"/>
</dbReference>
<evidence type="ECO:0000256" key="5">
    <source>
        <dbReference type="ARBA" id="ARBA00023295"/>
    </source>
</evidence>
<gene>
    <name evidence="7" type="ordered locus">Deide_2p01730</name>
</gene>
<dbReference type="GO" id="GO:0009313">
    <property type="term" value="P:oligosaccharide catabolic process"/>
    <property type="evidence" value="ECO:0007669"/>
    <property type="project" value="TreeGrafter"/>
</dbReference>
<dbReference type="HOGENOM" id="CLU_006462_1_2_0"/>
<sequence length="568" mass="65481">MAWWKESVVYQIYPRSFFDTDGDGIGDLRGITAKLDYLQTLGADVIWLCPVYQSPNDDGGYDISDYRAIMAEFGTMADFDELLAEMHQRGMRLIMDLVVNHTSDEHPWFVEARKSKDNPFRDFYIWHPGKEGEPPNNWGSHFGGSAWKYDPGTEEYFLHLFSERQPDLNWENPRVREQVYDMMTFWLDKGVDGFRMDTINMLSKAPGFPEASARGSERYVLAEEHFLNGPRLLEYLREMHERVLSKYDVLTVGEAPGVSPELGVTYTHETEGVLSMIFQFEHMALDSDPSHPTPKWSKVPWSLAELKRITSRWQDALHGQGWNSLYLSNHDVPRLVSRFGNDRLYRVESAKLLATFLHTLQGTPYIYQGDEIGMTNVQFSSIEDYRDVDTLNFYREQVHQQGQSSAETLAMIHAKGRDNARTPMQWNTQPNAGFTTGTPWIRVNPSHTEINVEAALQDPDSIFWYYRELIRLRRTHPVIVSGRYDLILPDHPQVYAYTRTAEQQQLLVLLNFSLDTVTLPWPGELPSPSTQLLLANYLAPQQPEEHLTLRPYEARVYLTCLHGGDGLN</sequence>
<dbReference type="OrthoDB" id="9805159at2"/>
<dbReference type="GO" id="GO:0004556">
    <property type="term" value="F:alpha-amylase activity"/>
    <property type="evidence" value="ECO:0007669"/>
    <property type="project" value="TreeGrafter"/>
</dbReference>
<dbReference type="Proteomes" id="UP000002208">
    <property type="component" value="Plasmid 2"/>
</dbReference>
<evidence type="ECO:0000256" key="1">
    <source>
        <dbReference type="ARBA" id="ARBA00004496"/>
    </source>
</evidence>
<reference evidence="7 8" key="1">
    <citation type="journal article" date="2009" name="PLoS Genet.">
        <title>Alliance of proteomics and genomics to unravel the specificities of Sahara bacterium Deinococcus deserti.</title>
        <authorList>
            <person name="de Groot A."/>
            <person name="Dulermo R."/>
            <person name="Ortet P."/>
            <person name="Blanchard L."/>
            <person name="Guerin P."/>
            <person name="Fernandez B."/>
            <person name="Vacherie B."/>
            <person name="Dossat C."/>
            <person name="Jolivet E."/>
            <person name="Siguier P."/>
            <person name="Chandler M."/>
            <person name="Barakat M."/>
            <person name="Dedieu A."/>
            <person name="Barbe V."/>
            <person name="Heulin T."/>
            <person name="Sommer S."/>
            <person name="Achouak W."/>
            <person name="Armengaud J."/>
        </authorList>
    </citation>
    <scope>NUCLEOTIDE SEQUENCE [LARGE SCALE GENOMIC DNA]</scope>
    <source>
        <strain evidence="8">DSM 17065 / CIP 109153 / LMG 22923 / VCD115</strain>
        <plasmid evidence="8">pDeide2</plasmid>
    </source>
</reference>
<dbReference type="Gene3D" id="2.60.40.1180">
    <property type="entry name" value="Golgi alpha-mannosidase II"/>
    <property type="match status" value="1"/>
</dbReference>
<evidence type="ECO:0000313" key="7">
    <source>
        <dbReference type="EMBL" id="ACO47844.1"/>
    </source>
</evidence>
<evidence type="ECO:0000313" key="8">
    <source>
        <dbReference type="Proteomes" id="UP000002208"/>
    </source>
</evidence>
<keyword evidence="3" id="KW-0963">Cytoplasm</keyword>
<dbReference type="InterPro" id="IPR045857">
    <property type="entry name" value="O16G_dom_2"/>
</dbReference>
<comment type="similarity">
    <text evidence="2">Belongs to the glycosyl hydrolase 13 family.</text>
</comment>
<dbReference type="SUPFAM" id="SSF51011">
    <property type="entry name" value="Glycosyl hydrolase domain"/>
    <property type="match status" value="1"/>
</dbReference>
<proteinExistence type="inferred from homology"/>
<evidence type="ECO:0000256" key="4">
    <source>
        <dbReference type="ARBA" id="ARBA00022801"/>
    </source>
</evidence>
<dbReference type="Gene3D" id="3.20.20.80">
    <property type="entry name" value="Glycosidases"/>
    <property type="match status" value="1"/>
</dbReference>
<accession>C1D355</accession>
<dbReference type="FunFam" id="3.90.400.10:FF:000002">
    <property type="entry name" value="Sucrose isomerase"/>
    <property type="match status" value="1"/>
</dbReference>
<feature type="domain" description="Glycosyl hydrolase family 13 catalytic" evidence="6">
    <location>
        <begin position="11"/>
        <end position="421"/>
    </location>
</feature>
<protein>
    <submittedName>
        <fullName evidence="7">Putative oligo-1,6-glucosidase</fullName>
    </submittedName>
</protein>
<name>C1D355_DEIDV</name>
<dbReference type="NCBIfam" id="NF008183">
    <property type="entry name" value="PRK10933.1"/>
    <property type="match status" value="1"/>
</dbReference>
<dbReference type="SMART" id="SM00642">
    <property type="entry name" value="Aamy"/>
    <property type="match status" value="1"/>
</dbReference>
<keyword evidence="4" id="KW-0378">Hydrolase</keyword>
<dbReference type="EMBL" id="CP001116">
    <property type="protein sequence ID" value="ACO47844.1"/>
    <property type="molecule type" value="Genomic_DNA"/>
</dbReference>
<dbReference type="FunFam" id="3.20.20.80:FF:000014">
    <property type="entry name" value="Alpha,alpha-phosphotrehalase"/>
    <property type="match status" value="1"/>
</dbReference>
<dbReference type="AlphaFoldDB" id="C1D355"/>
<evidence type="ECO:0000256" key="2">
    <source>
        <dbReference type="ARBA" id="ARBA00008061"/>
    </source>
</evidence>
<dbReference type="FunFam" id="3.20.20.80:FF:000064">
    <property type="entry name" value="Oligo-1,6-glucosidase"/>
    <property type="match status" value="1"/>
</dbReference>
<dbReference type="InterPro" id="IPR017853">
    <property type="entry name" value="GH"/>
</dbReference>
<keyword evidence="7" id="KW-0614">Plasmid</keyword>
<evidence type="ECO:0000259" key="6">
    <source>
        <dbReference type="SMART" id="SM00642"/>
    </source>
</evidence>
<dbReference type="KEGG" id="ddr:Deide_2p01730"/>
<dbReference type="Gene3D" id="3.90.400.10">
    <property type="entry name" value="Oligo-1,6-glucosidase, Domain 2"/>
    <property type="match status" value="1"/>
</dbReference>
<dbReference type="InterPro" id="IPR006047">
    <property type="entry name" value="GH13_cat_dom"/>
</dbReference>
<dbReference type="InterPro" id="IPR056300">
    <property type="entry name" value="SusG-like_C"/>
</dbReference>
<comment type="subcellular location">
    <subcellularLocation>
        <location evidence="1">Cytoplasm</location>
    </subcellularLocation>
</comment>
<dbReference type="RefSeq" id="WP_012695314.1">
    <property type="nucleotide sequence ID" value="NC_012529.1"/>
</dbReference>
<evidence type="ECO:0000256" key="3">
    <source>
        <dbReference type="ARBA" id="ARBA00022490"/>
    </source>
</evidence>
<dbReference type="PANTHER" id="PTHR10357">
    <property type="entry name" value="ALPHA-AMYLASE FAMILY MEMBER"/>
    <property type="match status" value="1"/>
</dbReference>
<geneLocation type="plasmid" evidence="8">
    <name>pDeide2</name>
</geneLocation>
<dbReference type="GO" id="GO:0005737">
    <property type="term" value="C:cytoplasm"/>
    <property type="evidence" value="ECO:0007669"/>
    <property type="project" value="UniProtKB-SubCell"/>
</dbReference>
<dbReference type="PANTHER" id="PTHR10357:SF184">
    <property type="entry name" value="OLIGO-1,6-GLUCOSIDASE 1"/>
    <property type="match status" value="1"/>
</dbReference>
<dbReference type="Pfam" id="PF00128">
    <property type="entry name" value="Alpha-amylase"/>
    <property type="match status" value="1"/>
</dbReference>
<dbReference type="InterPro" id="IPR013780">
    <property type="entry name" value="Glyco_hydro_b"/>
</dbReference>
<dbReference type="Pfam" id="PF23915">
    <property type="entry name" value="SusG_C"/>
    <property type="match status" value="1"/>
</dbReference>
<dbReference type="CAZy" id="GH13">
    <property type="family name" value="Glycoside Hydrolase Family 13"/>
</dbReference>
<dbReference type="CDD" id="cd11333">
    <property type="entry name" value="AmyAc_SI_OligoGlu_DGase"/>
    <property type="match status" value="1"/>
</dbReference>